<reference evidence="3 4" key="1">
    <citation type="submission" date="2018-11" db="EMBL/GenBank/DDBJ databases">
        <title>Deinococcus shelandsis sp. nov., isolated from South Shetland Islands soil of Antarctica.</title>
        <authorList>
            <person name="Tian J."/>
        </authorList>
    </citation>
    <scope>NUCLEOTIDE SEQUENCE [LARGE SCALE GENOMIC DNA]</scope>
    <source>
        <strain evidence="3 4">S14-83T</strain>
    </source>
</reference>
<evidence type="ECO:0000256" key="1">
    <source>
        <dbReference type="SAM" id="Phobius"/>
    </source>
</evidence>
<dbReference type="Pfam" id="PF13548">
    <property type="entry name" value="DUF4126"/>
    <property type="match status" value="1"/>
</dbReference>
<dbReference type="AlphaFoldDB" id="A0A3G8YM94"/>
<keyword evidence="1" id="KW-0472">Membrane</keyword>
<evidence type="ECO:0000313" key="3">
    <source>
        <dbReference type="EMBL" id="AZI42701.1"/>
    </source>
</evidence>
<sequence>MEVLTGLLTSFGLSGAAGLNAYVPLLIVGLLQRYGVIALPESYALLSNTWVLLGIAVVGALDFVGDKIPGIDHALHVFGGILNAAAGAVLFASHAGITHLDPSVSLLLGFMVAGSVQMGRTVLRPASTALTGGLANPLVSTAEDGTSVLLSILAIFAPVLAVIVLLLLLYFGFRLWQRRPKRRSLI</sequence>
<feature type="transmembrane region" description="Helical" evidence="1">
    <location>
        <begin position="45"/>
        <end position="65"/>
    </location>
</feature>
<evidence type="ECO:0000313" key="4">
    <source>
        <dbReference type="Proteomes" id="UP000276417"/>
    </source>
</evidence>
<protein>
    <submittedName>
        <fullName evidence="3">DUF4126 domain-containing protein</fullName>
    </submittedName>
</protein>
<feature type="domain" description="DUF4126" evidence="2">
    <location>
        <begin position="7"/>
        <end position="178"/>
    </location>
</feature>
<proteinExistence type="predicted"/>
<dbReference type="KEGG" id="dph:EHF33_08005"/>
<evidence type="ECO:0000259" key="2">
    <source>
        <dbReference type="Pfam" id="PF13548"/>
    </source>
</evidence>
<name>A0A3G8YM94_9DEIO</name>
<gene>
    <name evidence="3" type="ORF">EHF33_08005</name>
</gene>
<keyword evidence="1" id="KW-0812">Transmembrane</keyword>
<dbReference type="RefSeq" id="WP_124869809.1">
    <property type="nucleotide sequence ID" value="NZ_CP034183.1"/>
</dbReference>
<dbReference type="Proteomes" id="UP000276417">
    <property type="component" value="Chromosome 1"/>
</dbReference>
<dbReference type="InterPro" id="IPR025196">
    <property type="entry name" value="DUF4126"/>
</dbReference>
<dbReference type="OrthoDB" id="161516at2"/>
<dbReference type="EMBL" id="CP034183">
    <property type="protein sequence ID" value="AZI42701.1"/>
    <property type="molecule type" value="Genomic_DNA"/>
</dbReference>
<organism evidence="3 4">
    <name type="scientific">Deinococcus psychrotolerans</name>
    <dbReference type="NCBI Taxonomy" id="2489213"/>
    <lineage>
        <taxon>Bacteria</taxon>
        <taxon>Thermotogati</taxon>
        <taxon>Deinococcota</taxon>
        <taxon>Deinococci</taxon>
        <taxon>Deinococcales</taxon>
        <taxon>Deinococcaceae</taxon>
        <taxon>Deinococcus</taxon>
    </lineage>
</organism>
<feature type="transmembrane region" description="Helical" evidence="1">
    <location>
        <begin position="148"/>
        <end position="173"/>
    </location>
</feature>
<accession>A0A3G8YM94</accession>
<feature type="transmembrane region" description="Helical" evidence="1">
    <location>
        <begin position="77"/>
        <end position="97"/>
    </location>
</feature>
<keyword evidence="4" id="KW-1185">Reference proteome</keyword>
<keyword evidence="1" id="KW-1133">Transmembrane helix</keyword>